<protein>
    <submittedName>
        <fullName evidence="1">Uncharacterized protein</fullName>
    </submittedName>
</protein>
<name>A0ABR4PZH4_9CEST</name>
<reference evidence="1 2" key="1">
    <citation type="journal article" date="2022" name="Front. Cell. Infect. Microbiol.">
        <title>The Genomes of Two Strains of Taenia crassiceps the Animal Model for the Study of Human Cysticercosis.</title>
        <authorList>
            <person name="Bobes R.J."/>
            <person name="Estrada K."/>
            <person name="Rios-Valencia D.G."/>
            <person name="Calderon-Gallegos A."/>
            <person name="de la Torre P."/>
            <person name="Carrero J.C."/>
            <person name="Sanchez-Flores A."/>
            <person name="Laclette J.P."/>
        </authorList>
    </citation>
    <scope>NUCLEOTIDE SEQUENCE [LARGE SCALE GENOMIC DNA]</scope>
    <source>
        <strain evidence="1">WFUcys</strain>
    </source>
</reference>
<organism evidence="1 2">
    <name type="scientific">Taenia crassiceps</name>
    <dbReference type="NCBI Taxonomy" id="6207"/>
    <lineage>
        <taxon>Eukaryota</taxon>
        <taxon>Metazoa</taxon>
        <taxon>Spiralia</taxon>
        <taxon>Lophotrochozoa</taxon>
        <taxon>Platyhelminthes</taxon>
        <taxon>Cestoda</taxon>
        <taxon>Eucestoda</taxon>
        <taxon>Cyclophyllidea</taxon>
        <taxon>Taeniidae</taxon>
        <taxon>Taenia</taxon>
    </lineage>
</organism>
<proteinExistence type="predicted"/>
<sequence length="144" mass="16328">MVFAKIIAQVNALTRCCTKHFGLGCFIRRRCWRFEARSFGTPRTYSQIFHLAGADDTLSTNYKTLKMTTPECRILCHPRFHVLDERHWRASRSVGGDAGDAGYKMLQSAWTTTPYVVGWCSVESIMHTTSSISRRADVSSDPKC</sequence>
<gene>
    <name evidence="1" type="ORF">TcWFU_005189</name>
</gene>
<evidence type="ECO:0000313" key="1">
    <source>
        <dbReference type="EMBL" id="KAL5102801.1"/>
    </source>
</evidence>
<dbReference type="Proteomes" id="UP001651158">
    <property type="component" value="Unassembled WGS sequence"/>
</dbReference>
<dbReference type="EMBL" id="JAKROA010000024">
    <property type="protein sequence ID" value="KAL5102801.1"/>
    <property type="molecule type" value="Genomic_DNA"/>
</dbReference>
<comment type="caution">
    <text evidence="1">The sequence shown here is derived from an EMBL/GenBank/DDBJ whole genome shotgun (WGS) entry which is preliminary data.</text>
</comment>
<evidence type="ECO:0000313" key="2">
    <source>
        <dbReference type="Proteomes" id="UP001651158"/>
    </source>
</evidence>
<keyword evidence="2" id="KW-1185">Reference proteome</keyword>
<accession>A0ABR4PZH4</accession>